<proteinExistence type="predicted"/>
<sequence length="120" mass="13621">MGDDDPLLWTMRLEYECTIKISEPRSQRRCRIGFSRSTEILFIVIQGNFVFGSSEQGELEDHMFVKQDKTKPLPHQLQLAALKVPPVHTLQQLQELDITLLLDNGLGAQGLPSDKISFDP</sequence>
<dbReference type="AlphaFoldDB" id="A0AAD8M0K6"/>
<protein>
    <submittedName>
        <fullName evidence="1">Uncharacterized protein</fullName>
    </submittedName>
</protein>
<evidence type="ECO:0000313" key="2">
    <source>
        <dbReference type="Proteomes" id="UP001237642"/>
    </source>
</evidence>
<dbReference type="Proteomes" id="UP001237642">
    <property type="component" value="Unassembled WGS sequence"/>
</dbReference>
<dbReference type="EMBL" id="JAUIZM010000011">
    <property type="protein sequence ID" value="KAK1357360.1"/>
    <property type="molecule type" value="Genomic_DNA"/>
</dbReference>
<reference evidence="1" key="2">
    <citation type="submission" date="2023-05" db="EMBL/GenBank/DDBJ databases">
        <authorList>
            <person name="Schelkunov M.I."/>
        </authorList>
    </citation>
    <scope>NUCLEOTIDE SEQUENCE</scope>
    <source>
        <strain evidence="1">Hsosn_3</strain>
        <tissue evidence="1">Leaf</tissue>
    </source>
</reference>
<reference evidence="1" key="1">
    <citation type="submission" date="2023-02" db="EMBL/GenBank/DDBJ databases">
        <title>Genome of toxic invasive species Heracleum sosnowskyi carries increased number of genes despite the absence of recent whole-genome duplications.</title>
        <authorList>
            <person name="Schelkunov M."/>
            <person name="Shtratnikova V."/>
            <person name="Makarenko M."/>
            <person name="Klepikova A."/>
            <person name="Omelchenko D."/>
            <person name="Novikova G."/>
            <person name="Obukhova E."/>
            <person name="Bogdanov V."/>
            <person name="Penin A."/>
            <person name="Logacheva M."/>
        </authorList>
    </citation>
    <scope>NUCLEOTIDE SEQUENCE</scope>
    <source>
        <strain evidence="1">Hsosn_3</strain>
        <tissue evidence="1">Leaf</tissue>
    </source>
</reference>
<keyword evidence="2" id="KW-1185">Reference proteome</keyword>
<name>A0AAD8M0K6_9APIA</name>
<evidence type="ECO:0000313" key="1">
    <source>
        <dbReference type="EMBL" id="KAK1357360.1"/>
    </source>
</evidence>
<comment type="caution">
    <text evidence="1">The sequence shown here is derived from an EMBL/GenBank/DDBJ whole genome shotgun (WGS) entry which is preliminary data.</text>
</comment>
<organism evidence="1 2">
    <name type="scientific">Heracleum sosnowskyi</name>
    <dbReference type="NCBI Taxonomy" id="360622"/>
    <lineage>
        <taxon>Eukaryota</taxon>
        <taxon>Viridiplantae</taxon>
        <taxon>Streptophyta</taxon>
        <taxon>Embryophyta</taxon>
        <taxon>Tracheophyta</taxon>
        <taxon>Spermatophyta</taxon>
        <taxon>Magnoliopsida</taxon>
        <taxon>eudicotyledons</taxon>
        <taxon>Gunneridae</taxon>
        <taxon>Pentapetalae</taxon>
        <taxon>asterids</taxon>
        <taxon>campanulids</taxon>
        <taxon>Apiales</taxon>
        <taxon>Apiaceae</taxon>
        <taxon>Apioideae</taxon>
        <taxon>apioid superclade</taxon>
        <taxon>Tordylieae</taxon>
        <taxon>Tordyliinae</taxon>
        <taxon>Heracleum</taxon>
    </lineage>
</organism>
<accession>A0AAD8M0K6</accession>
<gene>
    <name evidence="1" type="ORF">POM88_050616</name>
</gene>